<dbReference type="Pfam" id="PF25917">
    <property type="entry name" value="BSH_RND"/>
    <property type="match status" value="1"/>
</dbReference>
<evidence type="ECO:0000259" key="7">
    <source>
        <dbReference type="Pfam" id="PF25917"/>
    </source>
</evidence>
<dbReference type="PANTHER" id="PTHR30386">
    <property type="entry name" value="MEMBRANE FUSION SUBUNIT OF EMRAB-TOLC MULTIDRUG EFFLUX PUMP"/>
    <property type="match status" value="1"/>
</dbReference>
<evidence type="ECO:0000313" key="9">
    <source>
        <dbReference type="Proteomes" id="UP000078390"/>
    </source>
</evidence>
<dbReference type="EMBL" id="LWLG01000004">
    <property type="protein sequence ID" value="OAQ20954.1"/>
    <property type="molecule type" value="Genomic_DNA"/>
</dbReference>
<dbReference type="GO" id="GO:0055085">
    <property type="term" value="P:transmembrane transport"/>
    <property type="evidence" value="ECO:0007669"/>
    <property type="project" value="InterPro"/>
</dbReference>
<keyword evidence="2 6" id="KW-0812">Transmembrane</keyword>
<dbReference type="Gene3D" id="2.40.50.100">
    <property type="match status" value="1"/>
</dbReference>
<feature type="coiled-coil region" evidence="5">
    <location>
        <begin position="88"/>
        <end position="244"/>
    </location>
</feature>
<comment type="subcellular location">
    <subcellularLocation>
        <location evidence="1">Membrane</location>
        <topology evidence="1">Single-pass membrane protein</topology>
    </subcellularLocation>
</comment>
<dbReference type="STRING" id="999894.TDIS_0880"/>
<keyword evidence="9" id="KW-1185">Reference proteome</keyword>
<organism evidence="8 9">
    <name type="scientific">Thermosulfurimonas dismutans</name>
    <dbReference type="NCBI Taxonomy" id="999894"/>
    <lineage>
        <taxon>Bacteria</taxon>
        <taxon>Pseudomonadati</taxon>
        <taxon>Thermodesulfobacteriota</taxon>
        <taxon>Thermodesulfobacteria</taxon>
        <taxon>Thermodesulfobacteriales</taxon>
        <taxon>Thermodesulfobacteriaceae</taxon>
        <taxon>Thermosulfurimonas</taxon>
    </lineage>
</organism>
<evidence type="ECO:0000256" key="5">
    <source>
        <dbReference type="SAM" id="Coils"/>
    </source>
</evidence>
<comment type="caution">
    <text evidence="8">The sequence shown here is derived from an EMBL/GenBank/DDBJ whole genome shotgun (WGS) entry which is preliminary data.</text>
</comment>
<dbReference type="Proteomes" id="UP000078390">
    <property type="component" value="Unassembled WGS sequence"/>
</dbReference>
<evidence type="ECO:0000256" key="6">
    <source>
        <dbReference type="SAM" id="Phobius"/>
    </source>
</evidence>
<dbReference type="GO" id="GO:0016020">
    <property type="term" value="C:membrane"/>
    <property type="evidence" value="ECO:0007669"/>
    <property type="project" value="UniProtKB-SubCell"/>
</dbReference>
<evidence type="ECO:0000256" key="1">
    <source>
        <dbReference type="ARBA" id="ARBA00004167"/>
    </source>
</evidence>
<keyword evidence="4 6" id="KW-0472">Membrane</keyword>
<evidence type="ECO:0000256" key="4">
    <source>
        <dbReference type="ARBA" id="ARBA00023136"/>
    </source>
</evidence>
<evidence type="ECO:0000256" key="2">
    <source>
        <dbReference type="ARBA" id="ARBA00022692"/>
    </source>
</evidence>
<evidence type="ECO:0000313" key="8">
    <source>
        <dbReference type="EMBL" id="OAQ20954.1"/>
    </source>
</evidence>
<dbReference type="InterPro" id="IPR050739">
    <property type="entry name" value="MFP"/>
</dbReference>
<protein>
    <submittedName>
        <fullName evidence="8">Multidrug resistance protein</fullName>
    </submittedName>
</protein>
<feature type="transmembrane region" description="Helical" evidence="6">
    <location>
        <begin position="7"/>
        <end position="29"/>
    </location>
</feature>
<dbReference type="PANTHER" id="PTHR30386:SF26">
    <property type="entry name" value="TRANSPORT PROTEIN COMB"/>
    <property type="match status" value="1"/>
</dbReference>
<dbReference type="OrthoDB" id="9811754at2"/>
<feature type="domain" description="Multidrug resistance protein MdtA-like barrel-sandwich hybrid" evidence="7">
    <location>
        <begin position="54"/>
        <end position="279"/>
    </location>
</feature>
<dbReference type="Gene3D" id="2.40.30.170">
    <property type="match status" value="1"/>
</dbReference>
<keyword evidence="3 6" id="KW-1133">Transmembrane helix</keyword>
<gene>
    <name evidence="8" type="ORF">TDIS_0880</name>
</gene>
<dbReference type="SUPFAM" id="SSF111369">
    <property type="entry name" value="HlyD-like secretion proteins"/>
    <property type="match status" value="1"/>
</dbReference>
<proteinExistence type="predicted"/>
<evidence type="ECO:0000256" key="3">
    <source>
        <dbReference type="ARBA" id="ARBA00022989"/>
    </source>
</evidence>
<reference evidence="8 9" key="1">
    <citation type="submission" date="2016-04" db="EMBL/GenBank/DDBJ databases">
        <title>Genome analysis of Thermosulfurimonas dismutans, the first thermophilic sulfur-disproportionating bacterium of the phylum Thermodesulfobacteria.</title>
        <authorList>
            <person name="Mardanov A.V."/>
            <person name="Beletsky A.V."/>
            <person name="Kadnikov V.V."/>
            <person name="Slobodkin A.I."/>
            <person name="Ravin N.V."/>
        </authorList>
    </citation>
    <scope>NUCLEOTIDE SEQUENCE [LARGE SCALE GENOMIC DNA]</scope>
    <source>
        <strain evidence="8 9">S95</strain>
    </source>
</reference>
<dbReference type="InterPro" id="IPR058625">
    <property type="entry name" value="MdtA-like_BSH"/>
</dbReference>
<accession>A0A179D4D9</accession>
<dbReference type="AlphaFoldDB" id="A0A179D4D9"/>
<name>A0A179D4D9_9BACT</name>
<dbReference type="RefSeq" id="WP_068669709.1">
    <property type="nucleotide sequence ID" value="NZ_LWLG01000004.1"/>
</dbReference>
<keyword evidence="5" id="KW-0175">Coiled coil</keyword>
<dbReference type="PATRIC" id="fig|999894.6.peg.876"/>
<sequence>MENKHRRLALFILLAIFITLLVFLARFLWHRHLYAVTNAVFVETDSLVFVSFDKVNGRLKKLNKEESDRASKGELLAELDDTTYALRVKNLTENLKALREKAKALAIEIERLRKELTLREAQIGNEIERFQAEREALKNELAALEVDLSQAERDLKRFKRLLEEKLIPEHRFEEVENRVLGLREKRKALLARIDSLSAAIRATQKEKEIVKNQRKLIREKEKELLALKAQIKAQEKALEEAQVLLSYCKLKSPVSGYIAKRFHAEGDVVAHGEPVYAVVDFSKLYVLVLLEETKLRGVKPGCEAKIRIDAYPGRIFYGVVTAVLPATAAKFALVPRDISAGEFTKVAQRIPVKIKITKGDISLLRVGLGGEVEIKRKF</sequence>